<feature type="region of interest" description="Disordered" evidence="2">
    <location>
        <begin position="26"/>
        <end position="53"/>
    </location>
</feature>
<dbReference type="Gene3D" id="3.40.50.1820">
    <property type="entry name" value="alpha/beta hydrolase"/>
    <property type="match status" value="1"/>
</dbReference>
<comment type="caution">
    <text evidence="4">The sequence shown here is derived from an EMBL/GenBank/DDBJ whole genome shotgun (WGS) entry which is preliminary data.</text>
</comment>
<feature type="compositionally biased region" description="Basic and acidic residues" evidence="2">
    <location>
        <begin position="42"/>
        <end position="52"/>
    </location>
</feature>
<proteinExistence type="predicted"/>
<keyword evidence="5" id="KW-1185">Reference proteome</keyword>
<evidence type="ECO:0000256" key="1">
    <source>
        <dbReference type="ARBA" id="ARBA00022801"/>
    </source>
</evidence>
<dbReference type="EMBL" id="WWBZ02000014">
    <property type="protein sequence ID" value="KAF4310545.1"/>
    <property type="molecule type" value="Genomic_DNA"/>
</dbReference>
<sequence>MGRSGTIDAAGSRGHGGARAMILASGRPHAAHTSNSLQKPPDPVDGHPDPSAHDWLALPLPHPGFCRTKWRDMAEPCRNENRVQLVGRDTAMRGLPLCRDHRAISPAAPPILSIFVKGRSMAPRPRSADLRLGFFEKLGLLPVFAAVLGKTFWAALTAKLKPKHKRPSSFARLVGYTAIRTLVSKNSSRTEQSAAPGTDEQYLTWCKQSSIQPVTETLKDGTNAYWVGSRGAEYVWIYFHGGGYSIPAYAEHFAMLRALTKDLDLPGGIAALVLHYDVAPWAAYPRQLAQASSLLNHVLHNLRVPTSRILVGGDSAGGNLTLALLSHILHPHPDATVPRIAFPASTPASSSSSSSASSSSSSSSPSSPSGQQLRAAVLICPWVSFDNETASFDRNAHRDCITPASLARWSTLFLGGRPTDPYNQPVDVPAGWWRGLGERVVRDVLVVGGEYEVLLDGILNCAESVRNEWRSAGGGEVACVVVEEEAHVSCWLDTMVGFGFEEVRMFREVRDWLRGKLVGSG</sequence>
<keyword evidence="1 4" id="KW-0378">Hydrolase</keyword>
<evidence type="ECO:0000313" key="5">
    <source>
        <dbReference type="Proteomes" id="UP000572817"/>
    </source>
</evidence>
<evidence type="ECO:0000313" key="4">
    <source>
        <dbReference type="EMBL" id="KAF4310545.1"/>
    </source>
</evidence>
<evidence type="ECO:0000259" key="3">
    <source>
        <dbReference type="Pfam" id="PF07859"/>
    </source>
</evidence>
<dbReference type="Pfam" id="PF07859">
    <property type="entry name" value="Abhydrolase_3"/>
    <property type="match status" value="1"/>
</dbReference>
<feature type="domain" description="Alpha/beta hydrolase fold-3" evidence="3">
    <location>
        <begin position="237"/>
        <end position="488"/>
    </location>
</feature>
<dbReference type="PANTHER" id="PTHR48081">
    <property type="entry name" value="AB HYDROLASE SUPERFAMILY PROTEIN C4A8.06C"/>
    <property type="match status" value="1"/>
</dbReference>
<dbReference type="GO" id="GO:0016787">
    <property type="term" value="F:hydrolase activity"/>
    <property type="evidence" value="ECO:0007669"/>
    <property type="project" value="UniProtKB-KW"/>
</dbReference>
<protein>
    <submittedName>
        <fullName evidence="4">Alpha beta hydrolase fold protein</fullName>
    </submittedName>
</protein>
<organism evidence="4 5">
    <name type="scientific">Botryosphaeria dothidea</name>
    <dbReference type="NCBI Taxonomy" id="55169"/>
    <lineage>
        <taxon>Eukaryota</taxon>
        <taxon>Fungi</taxon>
        <taxon>Dikarya</taxon>
        <taxon>Ascomycota</taxon>
        <taxon>Pezizomycotina</taxon>
        <taxon>Dothideomycetes</taxon>
        <taxon>Dothideomycetes incertae sedis</taxon>
        <taxon>Botryosphaeriales</taxon>
        <taxon>Botryosphaeriaceae</taxon>
        <taxon>Botryosphaeria</taxon>
    </lineage>
</organism>
<dbReference type="PANTHER" id="PTHR48081:SF31">
    <property type="entry name" value="STERYL ACETYL HYDROLASE MUG81-RELATED"/>
    <property type="match status" value="1"/>
</dbReference>
<dbReference type="InterPro" id="IPR029058">
    <property type="entry name" value="AB_hydrolase_fold"/>
</dbReference>
<dbReference type="AlphaFoldDB" id="A0A8H4J013"/>
<name>A0A8H4J013_9PEZI</name>
<dbReference type="Proteomes" id="UP000572817">
    <property type="component" value="Unassembled WGS sequence"/>
</dbReference>
<dbReference type="InterPro" id="IPR013094">
    <property type="entry name" value="AB_hydrolase_3"/>
</dbReference>
<dbReference type="OrthoDB" id="2152029at2759"/>
<accession>A0A8H4J013</accession>
<dbReference type="SUPFAM" id="SSF53474">
    <property type="entry name" value="alpha/beta-Hydrolases"/>
    <property type="match status" value="1"/>
</dbReference>
<dbReference type="InterPro" id="IPR050300">
    <property type="entry name" value="GDXG_lipolytic_enzyme"/>
</dbReference>
<evidence type="ECO:0000256" key="2">
    <source>
        <dbReference type="SAM" id="MobiDB-lite"/>
    </source>
</evidence>
<gene>
    <name evidence="4" type="ORF">GTA08_BOTSDO13909</name>
</gene>
<reference evidence="4" key="1">
    <citation type="submission" date="2020-04" db="EMBL/GenBank/DDBJ databases">
        <title>Genome Assembly and Annotation of Botryosphaeria dothidea sdau 11-99, a Latent Pathogen of Apple Fruit Ring Rot in China.</title>
        <authorList>
            <person name="Yu C."/>
            <person name="Diao Y."/>
            <person name="Lu Q."/>
            <person name="Zhao J."/>
            <person name="Cui S."/>
            <person name="Peng C."/>
            <person name="He B."/>
            <person name="Liu H."/>
        </authorList>
    </citation>
    <scope>NUCLEOTIDE SEQUENCE [LARGE SCALE GENOMIC DNA]</scope>
    <source>
        <strain evidence="4">Sdau11-99</strain>
    </source>
</reference>